<evidence type="ECO:0000259" key="5">
    <source>
        <dbReference type="PROSITE" id="PS51078"/>
    </source>
</evidence>
<dbReference type="RefSeq" id="WP_180152949.1">
    <property type="nucleotide sequence ID" value="NZ_JACCEM010000001.1"/>
</dbReference>
<dbReference type="InterPro" id="IPR036390">
    <property type="entry name" value="WH_DNA-bd_sf"/>
</dbReference>
<evidence type="ECO:0000256" key="3">
    <source>
        <dbReference type="ARBA" id="ARBA00023163"/>
    </source>
</evidence>
<dbReference type="GO" id="GO:0046278">
    <property type="term" value="P:3,4-dihydroxybenzoate metabolic process"/>
    <property type="evidence" value="ECO:0007669"/>
    <property type="project" value="InterPro"/>
</dbReference>
<gene>
    <name evidence="6" type="ORF">H0A72_00890</name>
</gene>
<dbReference type="PROSITE" id="PS51077">
    <property type="entry name" value="HTH_ICLR"/>
    <property type="match status" value="1"/>
</dbReference>
<dbReference type="NCBIfam" id="TIGR02431">
    <property type="entry name" value="pcaR_pcaU"/>
    <property type="match status" value="1"/>
</dbReference>
<dbReference type="Gene3D" id="3.30.450.40">
    <property type="match status" value="1"/>
</dbReference>
<name>A0A853G0A7_9BURK</name>
<dbReference type="InterPro" id="IPR012794">
    <property type="entry name" value="PcaR_PcaU"/>
</dbReference>
<sequence>MSDPDFVNSLARGLAVMSCFGKGHEKMTLTEVAQRTDLTRGTARRFLLTLCKLGYIATDEKHYWLTHKVLKFSSNYLATFGLGEAAYSHIQALTDALDETSSMAVLDDSEIVYVARVEKYRIYSNRIEIGTRLPAHSTSMGLVLLSGYTDAELDAWLARNELVKYTPNTISDKRKLKKIVQAARKDGYALSDGALELGVRSLSVPIRDKHSAVIAAINVVSFAGKMSGEMMIERYLPILQEKAKKIGYALERD</sequence>
<dbReference type="SUPFAM" id="SSF55781">
    <property type="entry name" value="GAF domain-like"/>
    <property type="match status" value="1"/>
</dbReference>
<dbReference type="PANTHER" id="PTHR30136:SF34">
    <property type="entry name" value="TRANSCRIPTIONAL REGULATOR"/>
    <property type="match status" value="1"/>
</dbReference>
<feature type="domain" description="IclR-ED" evidence="5">
    <location>
        <begin position="68"/>
        <end position="252"/>
    </location>
</feature>
<dbReference type="PROSITE" id="PS51078">
    <property type="entry name" value="ICLR_ED"/>
    <property type="match status" value="1"/>
</dbReference>
<organism evidence="6 7">
    <name type="scientific">Parapusillimonas granuli</name>
    <dbReference type="NCBI Taxonomy" id="380911"/>
    <lineage>
        <taxon>Bacteria</taxon>
        <taxon>Pseudomonadati</taxon>
        <taxon>Pseudomonadota</taxon>
        <taxon>Betaproteobacteria</taxon>
        <taxon>Burkholderiales</taxon>
        <taxon>Alcaligenaceae</taxon>
        <taxon>Parapusillimonas</taxon>
    </lineage>
</organism>
<dbReference type="InterPro" id="IPR036388">
    <property type="entry name" value="WH-like_DNA-bd_sf"/>
</dbReference>
<dbReference type="AlphaFoldDB" id="A0A853G0A7"/>
<dbReference type="GO" id="GO:0045893">
    <property type="term" value="P:positive regulation of DNA-templated transcription"/>
    <property type="evidence" value="ECO:0007669"/>
    <property type="project" value="InterPro"/>
</dbReference>
<evidence type="ECO:0000313" key="7">
    <source>
        <dbReference type="Proteomes" id="UP000559809"/>
    </source>
</evidence>
<dbReference type="Pfam" id="PF09339">
    <property type="entry name" value="HTH_IclR"/>
    <property type="match status" value="1"/>
</dbReference>
<evidence type="ECO:0000259" key="4">
    <source>
        <dbReference type="PROSITE" id="PS51077"/>
    </source>
</evidence>
<dbReference type="Proteomes" id="UP000559809">
    <property type="component" value="Unassembled WGS sequence"/>
</dbReference>
<dbReference type="Gene3D" id="1.10.10.10">
    <property type="entry name" value="Winged helix-like DNA-binding domain superfamily/Winged helix DNA-binding domain"/>
    <property type="match status" value="1"/>
</dbReference>
<keyword evidence="2" id="KW-0238">DNA-binding</keyword>
<keyword evidence="1" id="KW-0805">Transcription regulation</keyword>
<keyword evidence="3" id="KW-0804">Transcription</keyword>
<dbReference type="GO" id="GO:0003700">
    <property type="term" value="F:DNA-binding transcription factor activity"/>
    <property type="evidence" value="ECO:0007669"/>
    <property type="project" value="TreeGrafter"/>
</dbReference>
<dbReference type="SUPFAM" id="SSF46785">
    <property type="entry name" value="Winged helix' DNA-binding domain"/>
    <property type="match status" value="1"/>
</dbReference>
<dbReference type="Pfam" id="PF01614">
    <property type="entry name" value="IclR_C"/>
    <property type="match status" value="1"/>
</dbReference>
<dbReference type="InterPro" id="IPR050707">
    <property type="entry name" value="HTH_MetabolicPath_Reg"/>
</dbReference>
<dbReference type="PANTHER" id="PTHR30136">
    <property type="entry name" value="HELIX-TURN-HELIX TRANSCRIPTIONAL REGULATOR, ICLR FAMILY"/>
    <property type="match status" value="1"/>
</dbReference>
<proteinExistence type="predicted"/>
<keyword evidence="7" id="KW-1185">Reference proteome</keyword>
<evidence type="ECO:0000256" key="1">
    <source>
        <dbReference type="ARBA" id="ARBA00023015"/>
    </source>
</evidence>
<dbReference type="EMBL" id="JACCEM010000001">
    <property type="protein sequence ID" value="NYT47856.1"/>
    <property type="molecule type" value="Genomic_DNA"/>
</dbReference>
<dbReference type="GO" id="GO:0003677">
    <property type="term" value="F:DNA binding"/>
    <property type="evidence" value="ECO:0007669"/>
    <property type="project" value="UniProtKB-KW"/>
</dbReference>
<evidence type="ECO:0000256" key="2">
    <source>
        <dbReference type="ARBA" id="ARBA00023125"/>
    </source>
</evidence>
<dbReference type="InterPro" id="IPR029016">
    <property type="entry name" value="GAF-like_dom_sf"/>
</dbReference>
<dbReference type="InterPro" id="IPR005471">
    <property type="entry name" value="Tscrpt_reg_IclR_N"/>
</dbReference>
<accession>A0A853G0A7</accession>
<comment type="caution">
    <text evidence="6">The sequence shown here is derived from an EMBL/GenBank/DDBJ whole genome shotgun (WGS) entry which is preliminary data.</text>
</comment>
<dbReference type="SMART" id="SM00346">
    <property type="entry name" value="HTH_ICLR"/>
    <property type="match status" value="1"/>
</dbReference>
<dbReference type="InterPro" id="IPR014757">
    <property type="entry name" value="Tscrpt_reg_IclR_C"/>
</dbReference>
<reference evidence="6 7" key="1">
    <citation type="submission" date="2020-07" db="EMBL/GenBank/DDBJ databases">
        <title>Taxonomic revisions and descriptions of new bacterial species based on genomic comparisons in the high-G+C-content subgroup of the family Alcaligenaceae.</title>
        <authorList>
            <person name="Szabo A."/>
            <person name="Felfoldi T."/>
        </authorList>
    </citation>
    <scope>NUCLEOTIDE SEQUENCE [LARGE SCALE GENOMIC DNA]</scope>
    <source>
        <strain evidence="6 7">LMG 24012</strain>
    </source>
</reference>
<evidence type="ECO:0000313" key="6">
    <source>
        <dbReference type="EMBL" id="NYT47856.1"/>
    </source>
</evidence>
<protein>
    <submittedName>
        <fullName evidence="6">Helix-turn-helix domain-containing protein</fullName>
    </submittedName>
</protein>
<feature type="domain" description="HTH iclR-type" evidence="4">
    <location>
        <begin position="7"/>
        <end position="67"/>
    </location>
</feature>
<dbReference type="GO" id="GO:0045892">
    <property type="term" value="P:negative regulation of DNA-templated transcription"/>
    <property type="evidence" value="ECO:0007669"/>
    <property type="project" value="TreeGrafter"/>
</dbReference>